<dbReference type="HOGENOM" id="CLU_024720_2_1_1"/>
<protein>
    <recommendedName>
        <fullName evidence="8">MLO-like protein</fullName>
    </recommendedName>
</protein>
<dbReference type="EMBL" id="GL377581">
    <property type="protein sequence ID" value="EFJ27710.1"/>
    <property type="molecule type" value="Genomic_DNA"/>
</dbReference>
<feature type="transmembrane region" description="Helical" evidence="10">
    <location>
        <begin position="280"/>
        <end position="298"/>
    </location>
</feature>
<evidence type="ECO:0000256" key="1">
    <source>
        <dbReference type="ARBA" id="ARBA00004141"/>
    </source>
</evidence>
<dbReference type="Gramene" id="EFJ27710">
    <property type="protein sequence ID" value="EFJ27710"/>
    <property type="gene ID" value="SELMODRAFT_94738"/>
</dbReference>
<dbReference type="OMA" id="RLLIWVI"/>
<sequence>MDLNEAELHLLERPLYLTPTWAVSVVCTGFVIVSLGAERSIHCLGNWLKRTKRKPLLHALEKIRDELMVLGFISLVLTVTQNYISQFCVDSSFYDRMPTPCKRESSSHEMEGSIHAAMLGNLNPRRQLNSRFGITCVHKGKEPFVSFESLEQLHRFIFVLGVTHVVYSCLTMLLALMKIYSWSSWENEAHAESHDSLSEITKTLTLRRQSTFVLYHTSSRWSRNKLLVWIVCFLRQFGQSVTRADYLTLRLGFITNHHTGTSYDFHSYMIRTVEDEFKEIVGISFPLWIFVIVFMLINVHGVNLYFWFAFLPVILVILVGAKLQHIIATLALENAGIRGRYIGQALKPRDNLFWFSKPELLLFLIHFVLFQNAFELATFLWTLWQFGYESCLMADQAYKKYIYVYARLISGVFAQFLCSYSTLPLYALVTQMGTNYKKTIFQESIVHSLNVWRKSAQQKARQAAAAEDSHSSDHDHDHDETVTGRHKVLKRSGYSSIGREEDAFVEEHPC</sequence>
<dbReference type="GO" id="GO:0005516">
    <property type="term" value="F:calmodulin binding"/>
    <property type="evidence" value="ECO:0007669"/>
    <property type="project" value="UniProtKB-KW"/>
</dbReference>
<keyword evidence="6 8" id="KW-0472">Membrane</keyword>
<dbReference type="FunCoup" id="D8RJF8">
    <property type="interactions" value="102"/>
</dbReference>
<accession>D8RJF8</accession>
<dbReference type="eggNOG" id="KOG0017">
    <property type="taxonomic scope" value="Eukaryota"/>
</dbReference>
<dbReference type="GO" id="GO:0016020">
    <property type="term" value="C:membrane"/>
    <property type="evidence" value="ECO:0007669"/>
    <property type="project" value="UniProtKB-SubCell"/>
</dbReference>
<keyword evidence="7 8" id="KW-0568">Pathogenesis-related protein</keyword>
<gene>
    <name evidence="8" type="primary">MLO</name>
    <name evidence="11" type="ORF">SELMODRAFT_94738</name>
</gene>
<dbReference type="Pfam" id="PF03094">
    <property type="entry name" value="Mlo"/>
    <property type="match status" value="1"/>
</dbReference>
<dbReference type="KEGG" id="smo:SELMODRAFT_94738"/>
<dbReference type="AlphaFoldDB" id="D8RJF8"/>
<feature type="transmembrane region" description="Helical" evidence="10">
    <location>
        <begin position="304"/>
        <end position="321"/>
    </location>
</feature>
<dbReference type="STRING" id="88036.D8RJF8"/>
<feature type="transmembrane region" description="Helical" evidence="10">
    <location>
        <begin position="67"/>
        <end position="84"/>
    </location>
</feature>
<dbReference type="InterPro" id="IPR004326">
    <property type="entry name" value="Mlo"/>
</dbReference>
<evidence type="ECO:0000256" key="10">
    <source>
        <dbReference type="SAM" id="Phobius"/>
    </source>
</evidence>
<evidence type="ECO:0000256" key="5">
    <source>
        <dbReference type="ARBA" id="ARBA00022989"/>
    </source>
</evidence>
<keyword evidence="4 8" id="KW-0611">Plant defense</keyword>
<reference evidence="11 12" key="1">
    <citation type="journal article" date="2011" name="Science">
        <title>The Selaginella genome identifies genetic changes associated with the evolution of vascular plants.</title>
        <authorList>
            <person name="Banks J.A."/>
            <person name="Nishiyama T."/>
            <person name="Hasebe M."/>
            <person name="Bowman J.L."/>
            <person name="Gribskov M."/>
            <person name="dePamphilis C."/>
            <person name="Albert V.A."/>
            <person name="Aono N."/>
            <person name="Aoyama T."/>
            <person name="Ambrose B.A."/>
            <person name="Ashton N.W."/>
            <person name="Axtell M.J."/>
            <person name="Barker E."/>
            <person name="Barker M.S."/>
            <person name="Bennetzen J.L."/>
            <person name="Bonawitz N.D."/>
            <person name="Chapple C."/>
            <person name="Cheng C."/>
            <person name="Correa L.G."/>
            <person name="Dacre M."/>
            <person name="DeBarry J."/>
            <person name="Dreyer I."/>
            <person name="Elias M."/>
            <person name="Engstrom E.M."/>
            <person name="Estelle M."/>
            <person name="Feng L."/>
            <person name="Finet C."/>
            <person name="Floyd S.K."/>
            <person name="Frommer W.B."/>
            <person name="Fujita T."/>
            <person name="Gramzow L."/>
            <person name="Gutensohn M."/>
            <person name="Harholt J."/>
            <person name="Hattori M."/>
            <person name="Heyl A."/>
            <person name="Hirai T."/>
            <person name="Hiwatashi Y."/>
            <person name="Ishikawa M."/>
            <person name="Iwata M."/>
            <person name="Karol K.G."/>
            <person name="Koehler B."/>
            <person name="Kolukisaoglu U."/>
            <person name="Kubo M."/>
            <person name="Kurata T."/>
            <person name="Lalonde S."/>
            <person name="Li K."/>
            <person name="Li Y."/>
            <person name="Litt A."/>
            <person name="Lyons E."/>
            <person name="Manning G."/>
            <person name="Maruyama T."/>
            <person name="Michael T.P."/>
            <person name="Mikami K."/>
            <person name="Miyazaki S."/>
            <person name="Morinaga S."/>
            <person name="Murata T."/>
            <person name="Mueller-Roeber B."/>
            <person name="Nelson D.R."/>
            <person name="Obara M."/>
            <person name="Oguri Y."/>
            <person name="Olmstead R.G."/>
            <person name="Onodera N."/>
            <person name="Petersen B.L."/>
            <person name="Pils B."/>
            <person name="Prigge M."/>
            <person name="Rensing S.A."/>
            <person name="Riano-Pachon D.M."/>
            <person name="Roberts A.W."/>
            <person name="Sato Y."/>
            <person name="Scheller H.V."/>
            <person name="Schulz B."/>
            <person name="Schulz C."/>
            <person name="Shakirov E.V."/>
            <person name="Shibagaki N."/>
            <person name="Shinohara N."/>
            <person name="Shippen D.E."/>
            <person name="Soerensen I."/>
            <person name="Sotooka R."/>
            <person name="Sugimoto N."/>
            <person name="Sugita M."/>
            <person name="Sumikawa N."/>
            <person name="Tanurdzic M."/>
            <person name="Theissen G."/>
            <person name="Ulvskov P."/>
            <person name="Wakazuki S."/>
            <person name="Weng J.K."/>
            <person name="Willats W.W."/>
            <person name="Wipf D."/>
            <person name="Wolf P.G."/>
            <person name="Yang L."/>
            <person name="Zimmer A.D."/>
            <person name="Zhu Q."/>
            <person name="Mitros T."/>
            <person name="Hellsten U."/>
            <person name="Loque D."/>
            <person name="Otillar R."/>
            <person name="Salamov A."/>
            <person name="Schmutz J."/>
            <person name="Shapiro H."/>
            <person name="Lindquist E."/>
            <person name="Lucas S."/>
            <person name="Rokhsar D."/>
            <person name="Grigoriev I.V."/>
        </authorList>
    </citation>
    <scope>NUCLEOTIDE SEQUENCE [LARGE SCALE GENOMIC DNA]</scope>
</reference>
<evidence type="ECO:0000256" key="2">
    <source>
        <dbReference type="ARBA" id="ARBA00006574"/>
    </source>
</evidence>
<keyword evidence="12" id="KW-1185">Reference proteome</keyword>
<dbReference type="GO" id="GO:0006952">
    <property type="term" value="P:defense response"/>
    <property type="evidence" value="ECO:0007669"/>
    <property type="project" value="UniProtKB-KW"/>
</dbReference>
<organism evidence="12">
    <name type="scientific">Selaginella moellendorffii</name>
    <name type="common">Spikemoss</name>
    <dbReference type="NCBI Taxonomy" id="88036"/>
    <lineage>
        <taxon>Eukaryota</taxon>
        <taxon>Viridiplantae</taxon>
        <taxon>Streptophyta</taxon>
        <taxon>Embryophyta</taxon>
        <taxon>Tracheophyta</taxon>
        <taxon>Lycopodiopsida</taxon>
        <taxon>Selaginellales</taxon>
        <taxon>Selaginellaceae</taxon>
        <taxon>Selaginella</taxon>
    </lineage>
</organism>
<evidence type="ECO:0000256" key="3">
    <source>
        <dbReference type="ARBA" id="ARBA00022692"/>
    </source>
</evidence>
<name>D8RJF8_SELML</name>
<comment type="function">
    <text evidence="8">May be involved in modulation of pathogen defense and leaf cell death.</text>
</comment>
<feature type="transmembrane region" description="Helical" evidence="10">
    <location>
        <begin position="156"/>
        <end position="176"/>
    </location>
</feature>
<comment type="similarity">
    <text evidence="2 8">Belongs to the MLO family.</text>
</comment>
<feature type="transmembrane region" description="Helical" evidence="10">
    <location>
        <begin position="360"/>
        <end position="384"/>
    </location>
</feature>
<keyword evidence="3 8" id="KW-0812">Transmembrane</keyword>
<keyword evidence="8" id="KW-0112">Calmodulin-binding</keyword>
<dbReference type="Proteomes" id="UP000001514">
    <property type="component" value="Unassembled WGS sequence"/>
</dbReference>
<comment type="domain">
    <text evidence="8">The C-terminus contains a calmodulin-binding domain, which binds calmodulin in a calcium-dependent fashion.</text>
</comment>
<dbReference type="PANTHER" id="PTHR31942">
    <property type="entry name" value="MLO-LIKE PROTEIN 1"/>
    <property type="match status" value="1"/>
</dbReference>
<feature type="transmembrane region" description="Helical" evidence="10">
    <location>
        <begin position="20"/>
        <end position="47"/>
    </location>
</feature>
<proteinExistence type="inferred from homology"/>
<dbReference type="InParanoid" id="D8RJF8"/>
<evidence type="ECO:0000256" key="8">
    <source>
        <dbReference type="RuleBase" id="RU280816"/>
    </source>
</evidence>
<evidence type="ECO:0000256" key="4">
    <source>
        <dbReference type="ARBA" id="ARBA00022821"/>
    </source>
</evidence>
<feature type="transmembrane region" description="Helical" evidence="10">
    <location>
        <begin position="404"/>
        <end position="429"/>
    </location>
</feature>
<feature type="region of interest" description="Disordered" evidence="9">
    <location>
        <begin position="463"/>
        <end position="486"/>
    </location>
</feature>
<dbReference type="PANTHER" id="PTHR31942:SF77">
    <property type="entry name" value="MLO-LIKE PROTEIN 14"/>
    <property type="match status" value="1"/>
</dbReference>
<evidence type="ECO:0000313" key="12">
    <source>
        <dbReference type="Proteomes" id="UP000001514"/>
    </source>
</evidence>
<feature type="compositionally biased region" description="Basic and acidic residues" evidence="9">
    <location>
        <begin position="467"/>
        <end position="483"/>
    </location>
</feature>
<evidence type="ECO:0000256" key="6">
    <source>
        <dbReference type="ARBA" id="ARBA00023136"/>
    </source>
</evidence>
<evidence type="ECO:0000256" key="7">
    <source>
        <dbReference type="ARBA" id="ARBA00023265"/>
    </source>
</evidence>
<comment type="subcellular location">
    <subcellularLocation>
        <location evidence="1 8">Membrane</location>
        <topology evidence="1 8">Multi-pass membrane protein</topology>
    </subcellularLocation>
</comment>
<evidence type="ECO:0000313" key="11">
    <source>
        <dbReference type="EMBL" id="EFJ27710.1"/>
    </source>
</evidence>
<evidence type="ECO:0000256" key="9">
    <source>
        <dbReference type="SAM" id="MobiDB-lite"/>
    </source>
</evidence>
<keyword evidence="5 8" id="KW-1133">Transmembrane helix</keyword>